<accession>A0AAD7BFA3</accession>
<dbReference type="InterPro" id="IPR046347">
    <property type="entry name" value="bZIP_sf"/>
</dbReference>
<dbReference type="InterPro" id="IPR004827">
    <property type="entry name" value="bZIP"/>
</dbReference>
<dbReference type="CDD" id="cd12193">
    <property type="entry name" value="bZIP_GCN4"/>
    <property type="match status" value="1"/>
</dbReference>
<protein>
    <recommendedName>
        <fullName evidence="2">BZIP domain-containing protein</fullName>
    </recommendedName>
</protein>
<feature type="region of interest" description="Disordered" evidence="1">
    <location>
        <begin position="78"/>
        <end position="101"/>
    </location>
</feature>
<keyword evidence="4" id="KW-1185">Reference proteome</keyword>
<dbReference type="Gene3D" id="1.20.5.170">
    <property type="match status" value="1"/>
</dbReference>
<organism evidence="3 4">
    <name type="scientific">Roridomyces roridus</name>
    <dbReference type="NCBI Taxonomy" id="1738132"/>
    <lineage>
        <taxon>Eukaryota</taxon>
        <taxon>Fungi</taxon>
        <taxon>Dikarya</taxon>
        <taxon>Basidiomycota</taxon>
        <taxon>Agaricomycotina</taxon>
        <taxon>Agaricomycetes</taxon>
        <taxon>Agaricomycetidae</taxon>
        <taxon>Agaricales</taxon>
        <taxon>Marasmiineae</taxon>
        <taxon>Mycenaceae</taxon>
        <taxon>Roridomyces</taxon>
    </lineage>
</organism>
<dbReference type="SUPFAM" id="SSF57959">
    <property type="entry name" value="Leucine zipper domain"/>
    <property type="match status" value="1"/>
</dbReference>
<feature type="region of interest" description="Disordered" evidence="1">
    <location>
        <begin position="382"/>
        <end position="401"/>
    </location>
</feature>
<evidence type="ECO:0000256" key="1">
    <source>
        <dbReference type="SAM" id="MobiDB-lite"/>
    </source>
</evidence>
<evidence type="ECO:0000313" key="3">
    <source>
        <dbReference type="EMBL" id="KAJ7618760.1"/>
    </source>
</evidence>
<evidence type="ECO:0000313" key="4">
    <source>
        <dbReference type="Proteomes" id="UP001221142"/>
    </source>
</evidence>
<gene>
    <name evidence="3" type="ORF">FB45DRAFT_932399</name>
</gene>
<dbReference type="EMBL" id="JARKIF010000019">
    <property type="protein sequence ID" value="KAJ7618760.1"/>
    <property type="molecule type" value="Genomic_DNA"/>
</dbReference>
<name>A0AAD7BFA3_9AGAR</name>
<dbReference type="AlphaFoldDB" id="A0AAD7BFA3"/>
<dbReference type="GO" id="GO:0003700">
    <property type="term" value="F:DNA-binding transcription factor activity"/>
    <property type="evidence" value="ECO:0007669"/>
    <property type="project" value="InterPro"/>
</dbReference>
<comment type="caution">
    <text evidence="3">The sequence shown here is derived from an EMBL/GenBank/DDBJ whole genome shotgun (WGS) entry which is preliminary data.</text>
</comment>
<feature type="compositionally biased region" description="Basic residues" evidence="1">
    <location>
        <begin position="409"/>
        <end position="426"/>
    </location>
</feature>
<dbReference type="Pfam" id="PF07716">
    <property type="entry name" value="bZIP_2"/>
    <property type="match status" value="1"/>
</dbReference>
<proteinExistence type="predicted"/>
<dbReference type="PROSITE" id="PS00036">
    <property type="entry name" value="BZIP_BASIC"/>
    <property type="match status" value="1"/>
</dbReference>
<sequence>MDMRMSRSAWASAHWDTSPMLSSTATDDDNANEVFDHPELTSDCRHSPALRVAISVPANDTLNAKRQDVRSLNQASFRPLSPAPRFTGFSPSPDPDVSLNTTRPRTTRIFSSSKDLAAHHGIPQTLPPPPRPVTAARKPAQSNSPLDHDLAMRVQTHNTRAAALAVAPSALESTDIESTMRELNDYMASPEFKSLGDSFDNPVDDDDGDALFNFDAACGDESPMMSEYLTSPFEASVADFTSPLDTPYADFLPTPAMSSLGDDFGTGPLITSASDWDLSAPLFGDAGMIPDSPAPAAAPKLPDTANLWEISPATPLLDAEPAVIPFPPLTSLRQRSVTGTRPHLTPAELIPLDAPTQRRNYLTPSVTSRKAVPATFARKRGHSAAFGDDGEELPPLSPTASEAEMIEHKRRQNTIAARKSRKRKLMHQQELEENVSTLEREVTMWRERALMAQEMLRGHGVMFSFDGTQP</sequence>
<feature type="domain" description="BZIP" evidence="2">
    <location>
        <begin position="409"/>
        <end position="423"/>
    </location>
</feature>
<evidence type="ECO:0000259" key="2">
    <source>
        <dbReference type="PROSITE" id="PS00036"/>
    </source>
</evidence>
<feature type="region of interest" description="Disordered" evidence="1">
    <location>
        <begin position="114"/>
        <end position="145"/>
    </location>
</feature>
<feature type="region of interest" description="Disordered" evidence="1">
    <location>
        <begin position="1"/>
        <end position="39"/>
    </location>
</feature>
<reference evidence="3" key="1">
    <citation type="submission" date="2023-03" db="EMBL/GenBank/DDBJ databases">
        <title>Massive genome expansion in bonnet fungi (Mycena s.s.) driven by repeated elements and novel gene families across ecological guilds.</title>
        <authorList>
            <consortium name="Lawrence Berkeley National Laboratory"/>
            <person name="Harder C.B."/>
            <person name="Miyauchi S."/>
            <person name="Viragh M."/>
            <person name="Kuo A."/>
            <person name="Thoen E."/>
            <person name="Andreopoulos B."/>
            <person name="Lu D."/>
            <person name="Skrede I."/>
            <person name="Drula E."/>
            <person name="Henrissat B."/>
            <person name="Morin E."/>
            <person name="Kohler A."/>
            <person name="Barry K."/>
            <person name="LaButti K."/>
            <person name="Morin E."/>
            <person name="Salamov A."/>
            <person name="Lipzen A."/>
            <person name="Mereny Z."/>
            <person name="Hegedus B."/>
            <person name="Baldrian P."/>
            <person name="Stursova M."/>
            <person name="Weitz H."/>
            <person name="Taylor A."/>
            <person name="Grigoriev I.V."/>
            <person name="Nagy L.G."/>
            <person name="Martin F."/>
            <person name="Kauserud H."/>
        </authorList>
    </citation>
    <scope>NUCLEOTIDE SEQUENCE</scope>
    <source>
        <strain evidence="3">9284</strain>
    </source>
</reference>
<dbReference type="Proteomes" id="UP001221142">
    <property type="component" value="Unassembled WGS sequence"/>
</dbReference>
<feature type="region of interest" description="Disordered" evidence="1">
    <location>
        <begin position="409"/>
        <end position="429"/>
    </location>
</feature>